<evidence type="ECO:0000256" key="2">
    <source>
        <dbReference type="SAM" id="Phobius"/>
    </source>
</evidence>
<keyword evidence="2" id="KW-1133">Transmembrane helix</keyword>
<keyword evidence="2" id="KW-0472">Membrane</keyword>
<dbReference type="SUPFAM" id="SSF53474">
    <property type="entry name" value="alpha/beta-Hydrolases"/>
    <property type="match status" value="1"/>
</dbReference>
<keyword evidence="2" id="KW-0812">Transmembrane</keyword>
<feature type="transmembrane region" description="Helical" evidence="2">
    <location>
        <begin position="68"/>
        <end position="86"/>
    </location>
</feature>
<dbReference type="Pfam" id="PF20434">
    <property type="entry name" value="BD-FAE"/>
    <property type="match status" value="1"/>
</dbReference>
<evidence type="ECO:0000256" key="1">
    <source>
        <dbReference type="ARBA" id="ARBA00022801"/>
    </source>
</evidence>
<dbReference type="PANTHER" id="PTHR48081:SF33">
    <property type="entry name" value="KYNURENINE FORMAMIDASE"/>
    <property type="match status" value="1"/>
</dbReference>
<dbReference type="STRING" id="1121884.SAMN02745131_01664"/>
<proteinExistence type="predicted"/>
<name>A0A1M4YB76_9BACT</name>
<keyword evidence="5" id="KW-1185">Reference proteome</keyword>
<protein>
    <submittedName>
        <fullName evidence="4">Acetyl esterase/lipase</fullName>
    </submittedName>
</protein>
<reference evidence="4 5" key="1">
    <citation type="submission" date="2016-11" db="EMBL/GenBank/DDBJ databases">
        <authorList>
            <person name="Jaros S."/>
            <person name="Januszkiewicz K."/>
            <person name="Wedrychowicz H."/>
        </authorList>
    </citation>
    <scope>NUCLEOTIDE SEQUENCE [LARGE SCALE GENOMIC DNA]</scope>
    <source>
        <strain evidence="4 5">DSM 18119</strain>
    </source>
</reference>
<dbReference type="AlphaFoldDB" id="A0A1M4YB76"/>
<dbReference type="PANTHER" id="PTHR48081">
    <property type="entry name" value="AB HYDROLASE SUPERFAMILY PROTEIN C4A8.06C"/>
    <property type="match status" value="1"/>
</dbReference>
<evidence type="ECO:0000313" key="5">
    <source>
        <dbReference type="Proteomes" id="UP000184048"/>
    </source>
</evidence>
<feature type="domain" description="BD-FAE-like" evidence="3">
    <location>
        <begin position="169"/>
        <end position="299"/>
    </location>
</feature>
<evidence type="ECO:0000259" key="3">
    <source>
        <dbReference type="Pfam" id="PF20434"/>
    </source>
</evidence>
<dbReference type="Gene3D" id="3.40.50.1820">
    <property type="entry name" value="alpha/beta hydrolase"/>
    <property type="match status" value="1"/>
</dbReference>
<accession>A0A1M4YB76</accession>
<sequence>MNLVITILSTLVVIAGSLAALLSSTLFMRLRWPAPLLWFVKLFACALSPFLMLVGLLTLVAGLATGSFITSCIGVYDILIYGIHIYKVSRPPASPGSFEQAFGAGWKEKIPGTQKTRFLSRRFQFILPSVPSPRFEQDIPFASIPGTDRKLLCDTWQPAPGITPTGLTFIYLHGSAFYFLDKDFQTRPFFTHLAAQGHVIIDVAYRLAPETGIMGMVDDAKRAIAWMKENAARFGIDPEKITIGGGSAGAHLALLAAYTDDDQRFIPIDLAGKDLSVNAVISLYGTNDMEALYYHTNQHITTRNIPGKLKKAVPTKLPGWIIKKMGKDYYRLGMNKNFEQIGSLPQLLGGHPEEKPGAYTMFTVITHAHRNCPPTLFIHDEDDIMAPVRTTRKLFNRLLELKVPVVMHIIPHTDHGFDLILPKVSPCAHTAMYDVERFLAFMANQPSPVNRLIPTTKLTPHGN</sequence>
<dbReference type="InterPro" id="IPR049492">
    <property type="entry name" value="BD-FAE-like_dom"/>
</dbReference>
<gene>
    <name evidence="4" type="ORF">SAMN02745131_01664</name>
</gene>
<dbReference type="InterPro" id="IPR050300">
    <property type="entry name" value="GDXG_lipolytic_enzyme"/>
</dbReference>
<dbReference type="RefSeq" id="WP_072834864.1">
    <property type="nucleotide sequence ID" value="NZ_FQUU01000005.1"/>
</dbReference>
<feature type="transmembrane region" description="Helical" evidence="2">
    <location>
        <begin position="35"/>
        <end position="61"/>
    </location>
</feature>
<organism evidence="4 5">
    <name type="scientific">Flavisolibacter ginsengisoli DSM 18119</name>
    <dbReference type="NCBI Taxonomy" id="1121884"/>
    <lineage>
        <taxon>Bacteria</taxon>
        <taxon>Pseudomonadati</taxon>
        <taxon>Bacteroidota</taxon>
        <taxon>Chitinophagia</taxon>
        <taxon>Chitinophagales</taxon>
        <taxon>Chitinophagaceae</taxon>
        <taxon>Flavisolibacter</taxon>
    </lineage>
</organism>
<keyword evidence="1" id="KW-0378">Hydrolase</keyword>
<evidence type="ECO:0000313" key="4">
    <source>
        <dbReference type="EMBL" id="SHF03027.1"/>
    </source>
</evidence>
<dbReference type="EMBL" id="FQUU01000005">
    <property type="protein sequence ID" value="SHF03027.1"/>
    <property type="molecule type" value="Genomic_DNA"/>
</dbReference>
<dbReference type="Proteomes" id="UP000184048">
    <property type="component" value="Unassembled WGS sequence"/>
</dbReference>
<dbReference type="GO" id="GO:0016787">
    <property type="term" value="F:hydrolase activity"/>
    <property type="evidence" value="ECO:0007669"/>
    <property type="project" value="UniProtKB-KW"/>
</dbReference>
<dbReference type="InterPro" id="IPR029058">
    <property type="entry name" value="AB_hydrolase_fold"/>
</dbReference>